<evidence type="ECO:0000313" key="3">
    <source>
        <dbReference type="Proteomes" id="UP000824469"/>
    </source>
</evidence>
<dbReference type="AlphaFoldDB" id="A0AA38BVF2"/>
<keyword evidence="3" id="KW-1185">Reference proteome</keyword>
<reference evidence="2 3" key="1">
    <citation type="journal article" date="2021" name="Nat. Plants">
        <title>The Taxus genome provides insights into paclitaxel biosynthesis.</title>
        <authorList>
            <person name="Xiong X."/>
            <person name="Gou J."/>
            <person name="Liao Q."/>
            <person name="Li Y."/>
            <person name="Zhou Q."/>
            <person name="Bi G."/>
            <person name="Li C."/>
            <person name="Du R."/>
            <person name="Wang X."/>
            <person name="Sun T."/>
            <person name="Guo L."/>
            <person name="Liang H."/>
            <person name="Lu P."/>
            <person name="Wu Y."/>
            <person name="Zhang Z."/>
            <person name="Ro D.K."/>
            <person name="Shang Y."/>
            <person name="Huang S."/>
            <person name="Yan J."/>
        </authorList>
    </citation>
    <scope>NUCLEOTIDE SEQUENCE [LARGE SCALE GENOMIC DNA]</scope>
    <source>
        <strain evidence="2">Ta-2019</strain>
    </source>
</reference>
<name>A0AA38BVF2_TAXCH</name>
<feature type="non-terminal residue" evidence="2">
    <location>
        <position position="215"/>
    </location>
</feature>
<feature type="compositionally biased region" description="Basic and acidic residues" evidence="1">
    <location>
        <begin position="1"/>
        <end position="10"/>
    </location>
</feature>
<comment type="caution">
    <text evidence="2">The sequence shown here is derived from an EMBL/GenBank/DDBJ whole genome shotgun (WGS) entry which is preliminary data.</text>
</comment>
<protein>
    <submittedName>
        <fullName evidence="2">Uncharacterized protein</fullName>
    </submittedName>
</protein>
<accession>A0AA38BVF2</accession>
<evidence type="ECO:0000256" key="1">
    <source>
        <dbReference type="SAM" id="MobiDB-lite"/>
    </source>
</evidence>
<dbReference type="Proteomes" id="UP000824469">
    <property type="component" value="Unassembled WGS sequence"/>
</dbReference>
<feature type="compositionally biased region" description="Polar residues" evidence="1">
    <location>
        <begin position="21"/>
        <end position="31"/>
    </location>
</feature>
<proteinExistence type="predicted"/>
<evidence type="ECO:0000313" key="2">
    <source>
        <dbReference type="EMBL" id="KAH9288223.1"/>
    </source>
</evidence>
<dbReference type="EMBL" id="JAHRHJ020003813">
    <property type="protein sequence ID" value="KAH9288223.1"/>
    <property type="molecule type" value="Genomic_DNA"/>
</dbReference>
<gene>
    <name evidence="2" type="ORF">KI387_032340</name>
</gene>
<organism evidence="2 3">
    <name type="scientific">Taxus chinensis</name>
    <name type="common">Chinese yew</name>
    <name type="synonym">Taxus wallichiana var. chinensis</name>
    <dbReference type="NCBI Taxonomy" id="29808"/>
    <lineage>
        <taxon>Eukaryota</taxon>
        <taxon>Viridiplantae</taxon>
        <taxon>Streptophyta</taxon>
        <taxon>Embryophyta</taxon>
        <taxon>Tracheophyta</taxon>
        <taxon>Spermatophyta</taxon>
        <taxon>Pinopsida</taxon>
        <taxon>Pinidae</taxon>
        <taxon>Conifers II</taxon>
        <taxon>Cupressales</taxon>
        <taxon>Taxaceae</taxon>
        <taxon>Taxus</taxon>
    </lineage>
</organism>
<feature type="region of interest" description="Disordered" evidence="1">
    <location>
        <begin position="1"/>
        <end position="37"/>
    </location>
</feature>
<dbReference type="PANTHER" id="PTHR36720">
    <property type="entry name" value="TAF RNA POLYMERASE I SUBUNIT A"/>
    <property type="match status" value="1"/>
</dbReference>
<dbReference type="PANTHER" id="PTHR36720:SF1">
    <property type="entry name" value="TAF RNA POLYMERASE I SUBUNIT A"/>
    <property type="match status" value="1"/>
</dbReference>
<sequence length="215" mass="24432">MDKPLVKREPDYEDMDYIMHPSSQHKPSSLGGSHDFIPRDLRLENDIADNAVDPSSQHRPSLLGVSQNDFIHRDLKRKDDIADNEKGADDSAEANRHAIQKAKSLSFGSFVYEGMKEKGKDSGTDLLVPYHNFRLRGILEELTSQHRWKECAGVLSVLLKGSVNDNYYLRHQFKYWAALETLKQIEGAQGNEKNFINLLGLCEAKQPDPKRAINK</sequence>